<dbReference type="EnsemblPlants" id="Kaladp0036s0117.1.v1.1">
    <property type="protein sequence ID" value="Kaladp0036s0117.1.v1.1"/>
    <property type="gene ID" value="Kaladp0036s0117.v1.1"/>
</dbReference>
<evidence type="ECO:0000313" key="1">
    <source>
        <dbReference type="EnsemblPlants" id="Kaladp0036s0117.1.v1.1"/>
    </source>
</evidence>
<accession>A0A7N0TFY4</accession>
<organism evidence="1 2">
    <name type="scientific">Kalanchoe fedtschenkoi</name>
    <name type="common">Lavender scallops</name>
    <name type="synonym">South American air plant</name>
    <dbReference type="NCBI Taxonomy" id="63787"/>
    <lineage>
        <taxon>Eukaryota</taxon>
        <taxon>Viridiplantae</taxon>
        <taxon>Streptophyta</taxon>
        <taxon>Embryophyta</taxon>
        <taxon>Tracheophyta</taxon>
        <taxon>Spermatophyta</taxon>
        <taxon>Magnoliopsida</taxon>
        <taxon>eudicotyledons</taxon>
        <taxon>Gunneridae</taxon>
        <taxon>Pentapetalae</taxon>
        <taxon>Saxifragales</taxon>
        <taxon>Crassulaceae</taxon>
        <taxon>Kalanchoe</taxon>
    </lineage>
</organism>
<sequence length="210" mass="23310">MCRFNDILAIQGMFTYICNASLPLSHCRRRSRLSHPVSLSSSSPSIKPFLSLTLHATRHPAGHAAWLSSFNRFAVHPSSLRLRISPTFLNASSSVRFSSLLLQKTEPLPPFMSTVVVKETVIAGNGEDSESLVRRCGRNACYYRSGVIGHRKRVWPAHHSQPSEIWGKKCATHFRMKPFTSFISSNSPMVLGSWEITFLKMTAVGGGPLP</sequence>
<name>A0A7N0TFY4_KALFE</name>
<dbReference type="Gramene" id="Kaladp0036s0117.1.v1.1">
    <property type="protein sequence ID" value="Kaladp0036s0117.1.v1.1"/>
    <property type="gene ID" value="Kaladp0036s0117.v1.1"/>
</dbReference>
<dbReference type="Proteomes" id="UP000594263">
    <property type="component" value="Unplaced"/>
</dbReference>
<reference evidence="1" key="1">
    <citation type="submission" date="2021-01" db="UniProtKB">
        <authorList>
            <consortium name="EnsemblPlants"/>
        </authorList>
    </citation>
    <scope>IDENTIFICATION</scope>
</reference>
<keyword evidence="2" id="KW-1185">Reference proteome</keyword>
<protein>
    <submittedName>
        <fullName evidence="1">Uncharacterized protein</fullName>
    </submittedName>
</protein>
<proteinExistence type="predicted"/>
<dbReference type="AlphaFoldDB" id="A0A7N0TFY4"/>
<evidence type="ECO:0000313" key="2">
    <source>
        <dbReference type="Proteomes" id="UP000594263"/>
    </source>
</evidence>